<organism evidence="2 3">
    <name type="scientific">Pleurodeles waltl</name>
    <name type="common">Iberian ribbed newt</name>
    <dbReference type="NCBI Taxonomy" id="8319"/>
    <lineage>
        <taxon>Eukaryota</taxon>
        <taxon>Metazoa</taxon>
        <taxon>Chordata</taxon>
        <taxon>Craniata</taxon>
        <taxon>Vertebrata</taxon>
        <taxon>Euteleostomi</taxon>
        <taxon>Amphibia</taxon>
        <taxon>Batrachia</taxon>
        <taxon>Caudata</taxon>
        <taxon>Salamandroidea</taxon>
        <taxon>Salamandridae</taxon>
        <taxon>Pleurodelinae</taxon>
        <taxon>Pleurodeles</taxon>
    </lineage>
</organism>
<comment type="caution">
    <text evidence="2">The sequence shown here is derived from an EMBL/GenBank/DDBJ whole genome shotgun (WGS) entry which is preliminary data.</text>
</comment>
<sequence length="168" mass="17690">MRFIVPVTFVVGANKKKEGREPLQPRSDGQAPQHPHPTKHMDIFEGGAESQDETNTGCAAPLHRRTAKGTPTPATRPAQMPQAPCKQQRAPGAAKTVQGGSSRQQRAALRMRASGIPAAPIAAVPPRPTPGPGATSLKRCSSGLPSRYGFAVVLLLPPPTFTSFNASD</sequence>
<feature type="region of interest" description="Disordered" evidence="1">
    <location>
        <begin position="119"/>
        <end position="139"/>
    </location>
</feature>
<protein>
    <submittedName>
        <fullName evidence="2">Uncharacterized protein</fullName>
    </submittedName>
</protein>
<dbReference type="Proteomes" id="UP001066276">
    <property type="component" value="Chromosome 5"/>
</dbReference>
<accession>A0AAV7RXF9</accession>
<dbReference type="AlphaFoldDB" id="A0AAV7RXF9"/>
<reference evidence="2" key="1">
    <citation type="journal article" date="2022" name="bioRxiv">
        <title>Sequencing and chromosome-scale assembly of the giantPleurodeles waltlgenome.</title>
        <authorList>
            <person name="Brown T."/>
            <person name="Elewa A."/>
            <person name="Iarovenko S."/>
            <person name="Subramanian E."/>
            <person name="Araus A.J."/>
            <person name="Petzold A."/>
            <person name="Susuki M."/>
            <person name="Suzuki K.-i.T."/>
            <person name="Hayashi T."/>
            <person name="Toyoda A."/>
            <person name="Oliveira C."/>
            <person name="Osipova E."/>
            <person name="Leigh N.D."/>
            <person name="Simon A."/>
            <person name="Yun M.H."/>
        </authorList>
    </citation>
    <scope>NUCLEOTIDE SEQUENCE</scope>
    <source>
        <strain evidence="2">20211129_DDA</strain>
        <tissue evidence="2">Liver</tissue>
    </source>
</reference>
<feature type="region of interest" description="Disordered" evidence="1">
    <location>
        <begin position="15"/>
        <end position="104"/>
    </location>
</feature>
<keyword evidence="3" id="KW-1185">Reference proteome</keyword>
<proteinExistence type="predicted"/>
<name>A0AAV7RXF9_PLEWA</name>
<evidence type="ECO:0000313" key="3">
    <source>
        <dbReference type="Proteomes" id="UP001066276"/>
    </source>
</evidence>
<evidence type="ECO:0000256" key="1">
    <source>
        <dbReference type="SAM" id="MobiDB-lite"/>
    </source>
</evidence>
<dbReference type="EMBL" id="JANPWB010000009">
    <property type="protein sequence ID" value="KAJ1157186.1"/>
    <property type="molecule type" value="Genomic_DNA"/>
</dbReference>
<evidence type="ECO:0000313" key="2">
    <source>
        <dbReference type="EMBL" id="KAJ1157186.1"/>
    </source>
</evidence>
<gene>
    <name evidence="2" type="ORF">NDU88_009901</name>
</gene>